<feature type="non-terminal residue" evidence="20">
    <location>
        <position position="243"/>
    </location>
</feature>
<keyword evidence="21" id="KW-1185">Reference proteome</keyword>
<evidence type="ECO:0000256" key="2">
    <source>
        <dbReference type="ARBA" id="ARBA00004477"/>
    </source>
</evidence>
<feature type="transmembrane region" description="Helical" evidence="19">
    <location>
        <begin position="97"/>
        <end position="116"/>
    </location>
</feature>
<dbReference type="Pfam" id="PF00953">
    <property type="entry name" value="Glycos_transf_4"/>
    <property type="match status" value="1"/>
</dbReference>
<evidence type="ECO:0000256" key="13">
    <source>
        <dbReference type="ARBA" id="ARBA00022989"/>
    </source>
</evidence>
<evidence type="ECO:0000256" key="10">
    <source>
        <dbReference type="ARBA" id="ARBA00022723"/>
    </source>
</evidence>
<dbReference type="PANTHER" id="PTHR10571">
    <property type="entry name" value="UDP-N-ACETYLGLUCOSAMINE--DOLICHYL-PHOSPHATE N-ACETYLGLUCOSAMINEPHOSPHOTRANSFERASE"/>
    <property type="match status" value="1"/>
</dbReference>
<comment type="function">
    <text evidence="17">UDP-N-acetylglucosamine--dolichyl-phosphate N-acetylglucosaminephosphotransferase that operates in the biosynthetic pathway of dolichol-linked oligosaccharides, the glycan precursors employed in protein asparagine (N)-glycosylation. The assembly of dolichol-linked oligosaccharides begins on the cytosolic side of the endoplasmic reticulum membrane and finishes in its lumen. The sequential addition of sugars to dolichol pyrophosphate produces dolichol-linked oligosaccharides containing fourteen sugars, including two GlcNAcs, nine mannoses and three glucoses. Once assembled, the oligosaccharide is transferred from the lipid to nascent proteins by oligosaccharyltransferases. Catalyzes the initial step of dolichol-linked oligosaccharide biosynthesis, transfering GlcNAc-1-P from cytosolic UDP-GlcNAc onto the carrier lipid dolichyl phosphate (P-dolichol), yielding GlcNAc-P-P-dolichol embedded in the cytoplasmic leaflet of the endoplasmic reticulum membrane.</text>
</comment>
<keyword evidence="9 19" id="KW-0812">Transmembrane</keyword>
<evidence type="ECO:0000256" key="16">
    <source>
        <dbReference type="ARBA" id="ARBA00033238"/>
    </source>
</evidence>
<keyword evidence="12" id="KW-0460">Magnesium</keyword>
<dbReference type="Proteomes" id="UP000271974">
    <property type="component" value="Unassembled WGS sequence"/>
</dbReference>
<evidence type="ECO:0000256" key="1">
    <source>
        <dbReference type="ARBA" id="ARBA00001946"/>
    </source>
</evidence>
<evidence type="ECO:0000256" key="8">
    <source>
        <dbReference type="ARBA" id="ARBA00022679"/>
    </source>
</evidence>
<feature type="transmembrane region" description="Helical" evidence="19">
    <location>
        <begin position="171"/>
        <end position="190"/>
    </location>
</feature>
<dbReference type="AlphaFoldDB" id="A0A3S1AZE0"/>
<evidence type="ECO:0000256" key="4">
    <source>
        <dbReference type="ARBA" id="ARBA00009317"/>
    </source>
</evidence>
<evidence type="ECO:0000256" key="19">
    <source>
        <dbReference type="SAM" id="Phobius"/>
    </source>
</evidence>
<evidence type="ECO:0000256" key="5">
    <source>
        <dbReference type="ARBA" id="ARBA00013225"/>
    </source>
</evidence>
<feature type="transmembrane region" description="Helical" evidence="19">
    <location>
        <begin position="225"/>
        <end position="242"/>
    </location>
</feature>
<proteinExistence type="inferred from homology"/>
<organism evidence="20 21">
    <name type="scientific">Elysia chlorotica</name>
    <name type="common">Eastern emerald elysia</name>
    <name type="synonym">Sea slug</name>
    <dbReference type="NCBI Taxonomy" id="188477"/>
    <lineage>
        <taxon>Eukaryota</taxon>
        <taxon>Metazoa</taxon>
        <taxon>Spiralia</taxon>
        <taxon>Lophotrochozoa</taxon>
        <taxon>Mollusca</taxon>
        <taxon>Gastropoda</taxon>
        <taxon>Heterobranchia</taxon>
        <taxon>Euthyneura</taxon>
        <taxon>Panpulmonata</taxon>
        <taxon>Sacoglossa</taxon>
        <taxon>Placobranchoidea</taxon>
        <taxon>Plakobranchidae</taxon>
        <taxon>Elysia</taxon>
    </lineage>
</organism>
<evidence type="ECO:0000256" key="11">
    <source>
        <dbReference type="ARBA" id="ARBA00022824"/>
    </source>
</evidence>
<comment type="catalytic activity">
    <reaction evidence="18">
        <text>a di-trans,poly-cis-dolichyl phosphate + UDP-N-acetyl-alpha-D-glucosamine = an N-acetyl-alpha-D-glucosaminyl-diphospho-di-trans,poly-cis-dolichol + UMP</text>
        <dbReference type="Rhea" id="RHEA:13289"/>
        <dbReference type="Rhea" id="RHEA-COMP:19498"/>
        <dbReference type="Rhea" id="RHEA-COMP:19507"/>
        <dbReference type="ChEBI" id="CHEBI:57683"/>
        <dbReference type="ChEBI" id="CHEBI:57705"/>
        <dbReference type="ChEBI" id="CHEBI:57865"/>
        <dbReference type="ChEBI" id="CHEBI:58427"/>
        <dbReference type="EC" id="2.7.8.15"/>
    </reaction>
    <physiologicalReaction direction="left-to-right" evidence="18">
        <dbReference type="Rhea" id="RHEA:13290"/>
    </physiologicalReaction>
</comment>
<dbReference type="EMBL" id="RQTK01001102">
    <property type="protein sequence ID" value="RUS72177.1"/>
    <property type="molecule type" value="Genomic_DNA"/>
</dbReference>
<evidence type="ECO:0000256" key="18">
    <source>
        <dbReference type="ARBA" id="ARBA00045078"/>
    </source>
</evidence>
<comment type="subcellular location">
    <subcellularLocation>
        <location evidence="2">Endoplasmic reticulum membrane</location>
        <topology evidence="2">Multi-pass membrane protein</topology>
    </subcellularLocation>
</comment>
<dbReference type="STRING" id="188477.A0A3S1AZE0"/>
<keyword evidence="13 19" id="KW-1133">Transmembrane helix</keyword>
<name>A0A3S1AZE0_ELYCH</name>
<accession>A0A3S1AZE0</accession>
<feature type="transmembrane region" description="Helical" evidence="19">
    <location>
        <begin position="12"/>
        <end position="31"/>
    </location>
</feature>
<dbReference type="EC" id="2.7.8.15" evidence="5"/>
<evidence type="ECO:0000256" key="3">
    <source>
        <dbReference type="ARBA" id="ARBA00004922"/>
    </source>
</evidence>
<evidence type="ECO:0000256" key="14">
    <source>
        <dbReference type="ARBA" id="ARBA00023136"/>
    </source>
</evidence>
<dbReference type="PANTHER" id="PTHR10571:SF0">
    <property type="entry name" value="UDP-N-ACETYLGLUCOSAMINE--DOLICHYL-PHOSPHATE N-ACETYLGLUCOSAMINEPHOSPHOTRANSFERASE"/>
    <property type="match status" value="1"/>
</dbReference>
<comment type="caution">
    <text evidence="20">The sequence shown here is derived from an EMBL/GenBank/DDBJ whole genome shotgun (WGS) entry which is preliminary data.</text>
</comment>
<keyword evidence="8" id="KW-0808">Transferase</keyword>
<sequence length="243" mass="27026">MQLQGLGDSALTMTINFGMSLGAFFLCLNIIPKFKDTFISANLFGVDLNKQTKKKVPEALGVVCGAVFLCTMFVFMPVPFYKQLATNTPGKFPHHEYIHYLAALLSICCMVFLGFADDVLNLKWRHKLLLPTVASLPLLTVYFTNVNATNIILPVQLRDLMGMDLRLGPVYYIYMGMLAVFCTNAINIYAGVNGLEVGQSCVIALSVLVFNFLEVQGEHRLGHVFSIYFMMPFLAVSAALLYH</sequence>
<evidence type="ECO:0000256" key="12">
    <source>
        <dbReference type="ARBA" id="ARBA00022842"/>
    </source>
</evidence>
<dbReference type="UniPathway" id="UPA00378"/>
<evidence type="ECO:0000256" key="17">
    <source>
        <dbReference type="ARBA" id="ARBA00044717"/>
    </source>
</evidence>
<evidence type="ECO:0000313" key="20">
    <source>
        <dbReference type="EMBL" id="RUS72177.1"/>
    </source>
</evidence>
<dbReference type="GO" id="GO:0046872">
    <property type="term" value="F:metal ion binding"/>
    <property type="evidence" value="ECO:0007669"/>
    <property type="project" value="UniProtKB-KW"/>
</dbReference>
<dbReference type="GO" id="GO:0003975">
    <property type="term" value="F:UDP-N-acetylglucosamine-dolichyl-phosphate N-acetylglucosaminephosphotransferase activity"/>
    <property type="evidence" value="ECO:0007669"/>
    <property type="project" value="UniProtKB-EC"/>
</dbReference>
<dbReference type="InterPro" id="IPR033895">
    <property type="entry name" value="GPT"/>
</dbReference>
<protein>
    <recommendedName>
        <fullName evidence="6">UDP-N-acetylglucosamine--dolichyl-phosphate N-acetylglucosaminephosphotransferase</fullName>
        <ecNumber evidence="5">2.7.8.15</ecNumber>
    </recommendedName>
    <alternativeName>
        <fullName evidence="15">GlcNAc-1-P transferase</fullName>
    </alternativeName>
    <alternativeName>
        <fullName evidence="16">N-acetylglucosamine-1-phosphate transferase</fullName>
    </alternativeName>
</protein>
<evidence type="ECO:0000256" key="9">
    <source>
        <dbReference type="ARBA" id="ARBA00022692"/>
    </source>
</evidence>
<comment type="pathway">
    <text evidence="3">Protein modification; protein glycosylation.</text>
</comment>
<dbReference type="OrthoDB" id="10262326at2759"/>
<gene>
    <name evidence="20" type="ORF">EGW08_020072</name>
</gene>
<dbReference type="GO" id="GO:0006488">
    <property type="term" value="P:dolichol-linked oligosaccharide biosynthetic process"/>
    <property type="evidence" value="ECO:0007669"/>
    <property type="project" value="InterPro"/>
</dbReference>
<evidence type="ECO:0000256" key="6">
    <source>
        <dbReference type="ARBA" id="ARBA00017659"/>
    </source>
</evidence>
<evidence type="ECO:0000256" key="15">
    <source>
        <dbReference type="ARBA" id="ARBA00029567"/>
    </source>
</evidence>
<dbReference type="GO" id="GO:0005789">
    <property type="term" value="C:endoplasmic reticulum membrane"/>
    <property type="evidence" value="ECO:0007669"/>
    <property type="project" value="UniProtKB-SubCell"/>
</dbReference>
<evidence type="ECO:0000256" key="7">
    <source>
        <dbReference type="ARBA" id="ARBA00022676"/>
    </source>
</evidence>
<feature type="transmembrane region" description="Helical" evidence="19">
    <location>
        <begin position="197"/>
        <end position="213"/>
    </location>
</feature>
<evidence type="ECO:0000313" key="21">
    <source>
        <dbReference type="Proteomes" id="UP000271974"/>
    </source>
</evidence>
<keyword evidence="7" id="KW-0328">Glycosyltransferase</keyword>
<dbReference type="CDD" id="cd06855">
    <property type="entry name" value="GT_GPT_euk"/>
    <property type="match status" value="1"/>
</dbReference>
<comment type="similarity">
    <text evidence="4">Belongs to the glycosyltransferase 4 family.</text>
</comment>
<keyword evidence="14 19" id="KW-0472">Membrane</keyword>
<keyword evidence="11" id="KW-0256">Endoplasmic reticulum</keyword>
<reference evidence="20 21" key="1">
    <citation type="submission" date="2019-01" db="EMBL/GenBank/DDBJ databases">
        <title>A draft genome assembly of the solar-powered sea slug Elysia chlorotica.</title>
        <authorList>
            <person name="Cai H."/>
            <person name="Li Q."/>
            <person name="Fang X."/>
            <person name="Li J."/>
            <person name="Curtis N.E."/>
            <person name="Altenburger A."/>
            <person name="Shibata T."/>
            <person name="Feng M."/>
            <person name="Maeda T."/>
            <person name="Schwartz J.A."/>
            <person name="Shigenobu S."/>
            <person name="Lundholm N."/>
            <person name="Nishiyama T."/>
            <person name="Yang H."/>
            <person name="Hasebe M."/>
            <person name="Li S."/>
            <person name="Pierce S.K."/>
            <person name="Wang J."/>
        </authorList>
    </citation>
    <scope>NUCLEOTIDE SEQUENCE [LARGE SCALE GENOMIC DNA]</scope>
    <source>
        <strain evidence="20">EC2010</strain>
        <tissue evidence="20">Whole organism of an adult</tissue>
    </source>
</reference>
<keyword evidence="10" id="KW-0479">Metal-binding</keyword>
<feature type="transmembrane region" description="Helical" evidence="19">
    <location>
        <begin position="59"/>
        <end position="77"/>
    </location>
</feature>
<dbReference type="GO" id="GO:0016757">
    <property type="term" value="F:glycosyltransferase activity"/>
    <property type="evidence" value="ECO:0007669"/>
    <property type="project" value="UniProtKB-KW"/>
</dbReference>
<comment type="cofactor">
    <cofactor evidence="1">
        <name>Mg(2+)</name>
        <dbReference type="ChEBI" id="CHEBI:18420"/>
    </cofactor>
</comment>
<dbReference type="InterPro" id="IPR000715">
    <property type="entry name" value="Glycosyl_transferase_4"/>
</dbReference>